<dbReference type="GeneID" id="25988727"/>
<feature type="compositionally biased region" description="Low complexity" evidence="1">
    <location>
        <begin position="14"/>
        <end position="28"/>
    </location>
</feature>
<feature type="region of interest" description="Disordered" evidence="1">
    <location>
        <begin position="142"/>
        <end position="180"/>
    </location>
</feature>
<reference evidence="2 3" key="1">
    <citation type="journal article" date="2012" name="Eukaryot. Cell">
        <title>Draft genome sequence of CBS 2479, the standard type strain of Trichosporon asahii.</title>
        <authorList>
            <person name="Yang R.Y."/>
            <person name="Li H.T."/>
            <person name="Zhu H."/>
            <person name="Zhou G.P."/>
            <person name="Wang M."/>
            <person name="Wang L."/>
        </authorList>
    </citation>
    <scope>NUCLEOTIDE SEQUENCE [LARGE SCALE GENOMIC DNA]</scope>
    <source>
        <strain evidence="3">ATCC 90039 / CBS 2479 / JCM 2466 / KCTC 7840 / NCYC 2677 / UAMH 7654</strain>
    </source>
</reference>
<feature type="compositionally biased region" description="Acidic residues" evidence="1">
    <location>
        <begin position="145"/>
        <end position="158"/>
    </location>
</feature>
<evidence type="ECO:0000313" key="3">
    <source>
        <dbReference type="Proteomes" id="UP000002748"/>
    </source>
</evidence>
<evidence type="ECO:0000256" key="1">
    <source>
        <dbReference type="SAM" id="MobiDB-lite"/>
    </source>
</evidence>
<feature type="region of interest" description="Disordered" evidence="1">
    <location>
        <begin position="374"/>
        <end position="410"/>
    </location>
</feature>
<dbReference type="EMBL" id="ALBS01000002">
    <property type="protein sequence ID" value="EJT53252.1"/>
    <property type="molecule type" value="Genomic_DNA"/>
</dbReference>
<accession>J8TYU5</accession>
<dbReference type="OrthoDB" id="2564610at2759"/>
<dbReference type="Proteomes" id="UP000002748">
    <property type="component" value="Unassembled WGS sequence"/>
</dbReference>
<dbReference type="HOGENOM" id="CLU_582911_0_0_1"/>
<organism evidence="2 3">
    <name type="scientific">Trichosporon asahii var. asahii (strain ATCC 90039 / CBS 2479 / JCM 2466 / KCTC 7840 / NBRC 103889/ NCYC 2677 / UAMH 7654)</name>
    <name type="common">Yeast</name>
    <dbReference type="NCBI Taxonomy" id="1186058"/>
    <lineage>
        <taxon>Eukaryota</taxon>
        <taxon>Fungi</taxon>
        <taxon>Dikarya</taxon>
        <taxon>Basidiomycota</taxon>
        <taxon>Agaricomycotina</taxon>
        <taxon>Tremellomycetes</taxon>
        <taxon>Trichosporonales</taxon>
        <taxon>Trichosporonaceae</taxon>
        <taxon>Trichosporon</taxon>
    </lineage>
</organism>
<dbReference type="AlphaFoldDB" id="J8TYU5"/>
<dbReference type="KEGG" id="tasa:A1Q1_05215"/>
<evidence type="ECO:0000313" key="2">
    <source>
        <dbReference type="EMBL" id="EJT53252.1"/>
    </source>
</evidence>
<feature type="compositionally biased region" description="Low complexity" evidence="1">
    <location>
        <begin position="380"/>
        <end position="389"/>
    </location>
</feature>
<dbReference type="RefSeq" id="XP_014184165.1">
    <property type="nucleotide sequence ID" value="XM_014328690.1"/>
</dbReference>
<protein>
    <submittedName>
        <fullName evidence="2">Uncharacterized protein</fullName>
    </submittedName>
</protein>
<dbReference type="VEuPathDB" id="FungiDB:A1Q1_05215"/>
<proteinExistence type="predicted"/>
<gene>
    <name evidence="2" type="ORF">A1Q1_05215</name>
</gene>
<comment type="caution">
    <text evidence="2">The sequence shown here is derived from an EMBL/GenBank/DDBJ whole genome shotgun (WGS) entry which is preliminary data.</text>
</comment>
<name>J8TYU5_TRIAS</name>
<feature type="region of interest" description="Disordered" evidence="1">
    <location>
        <begin position="1"/>
        <end position="28"/>
    </location>
</feature>
<sequence length="469" mass="51970">MPPKRRRHGTRSHSQSQSQSQVDSQVDSLASLPSNRGASIAVAGPGPISAEHLQWGAAEALTALADCNHLDRDLESLIPIPRRTFGHPPVRDKGKAKEGIYWRTATLAFACTCNLQRYPRAWVSRPPELALGSGRLEFPAWSTDVFDDPDPEQDDLAPFDELWRAPPPPPLPLPRPRPLPPAPPVLPAHFRILSRLSSPSSPAERSSSLPAATQRAVPDHSARREWWRATIANDARFGLIDSVLKAEYATPFVPSAPRTEDEWKLPKRLDQQRHPFHPALHTYLRRSGARVYWVIPVHGPVIIPGWGDPIAGSRTPFTSRGEMDETLPVGRGEDKARPLLWTPAILGRFVAALVQLQHEGRYGRLRLAPSGPKPDPFLTSSASVPSSHSYVPKGRKKRPKSSDDDDTELLFTPENVSPAGVECGDHLRVYVDAHKALSFRTWLNYWDEGRFAKCRFALVAPTGECLIVA</sequence>
<feature type="compositionally biased region" description="Pro residues" evidence="1">
    <location>
        <begin position="165"/>
        <end position="180"/>
    </location>
</feature>
<feature type="compositionally biased region" description="Basic residues" evidence="1">
    <location>
        <begin position="1"/>
        <end position="11"/>
    </location>
</feature>